<dbReference type="GO" id="GO:0000466">
    <property type="term" value="P:maturation of 5.8S rRNA from tricistronic rRNA transcript (SSU-rRNA, 5.8S rRNA, LSU-rRNA)"/>
    <property type="evidence" value="ECO:0007669"/>
    <property type="project" value="TreeGrafter"/>
</dbReference>
<evidence type="ECO:0000256" key="1">
    <source>
        <dbReference type="SAM" id="MobiDB-lite"/>
    </source>
</evidence>
<accession>A0AA39C8M6</accession>
<evidence type="ECO:0008006" key="6">
    <source>
        <dbReference type="Google" id="ProtNLM"/>
    </source>
</evidence>
<gene>
    <name evidence="4" type="ORF">PV328_007385</name>
</gene>
<evidence type="ECO:0000313" key="4">
    <source>
        <dbReference type="EMBL" id="KAK0159925.1"/>
    </source>
</evidence>
<reference evidence="4" key="2">
    <citation type="submission" date="2023-03" db="EMBL/GenBank/DDBJ databases">
        <authorList>
            <person name="Inwood S.N."/>
            <person name="Skelly J.G."/>
            <person name="Guhlin J."/>
            <person name="Harrop T.W.R."/>
            <person name="Goldson S.G."/>
            <person name="Dearden P.K."/>
        </authorList>
    </citation>
    <scope>NUCLEOTIDE SEQUENCE</scope>
    <source>
        <strain evidence="4">Irish</strain>
        <tissue evidence="4">Whole body</tissue>
    </source>
</reference>
<dbReference type="Pfam" id="PF16201">
    <property type="entry name" value="NopRA1"/>
    <property type="match status" value="1"/>
</dbReference>
<feature type="compositionally biased region" description="Basic and acidic residues" evidence="1">
    <location>
        <begin position="40"/>
        <end position="67"/>
    </location>
</feature>
<dbReference type="EMBL" id="JAQQBS010001423">
    <property type="protein sequence ID" value="KAK0159925.1"/>
    <property type="molecule type" value="Genomic_DNA"/>
</dbReference>
<keyword evidence="5" id="KW-1185">Reference proteome</keyword>
<dbReference type="PANTHER" id="PTHR13500:SF0">
    <property type="entry name" value="NUCLEOLAR PRE-RIBOSOMAL-ASSOCIATED PROTEIN 1"/>
    <property type="match status" value="1"/>
</dbReference>
<dbReference type="GO" id="GO:0000463">
    <property type="term" value="P:maturation of LSU-rRNA from tricistronic rRNA transcript (SSU-rRNA, 5.8S rRNA, LSU-rRNA)"/>
    <property type="evidence" value="ECO:0007669"/>
    <property type="project" value="TreeGrafter"/>
</dbReference>
<dbReference type="InterPro" id="IPR039844">
    <property type="entry name" value="URB1"/>
</dbReference>
<reference evidence="4" key="1">
    <citation type="journal article" date="2023" name="bioRxiv">
        <title>Scaffold-level genome assemblies of two parasitoid biocontrol wasps reveal the parthenogenesis mechanism and an associated novel virus.</title>
        <authorList>
            <person name="Inwood S."/>
            <person name="Skelly J."/>
            <person name="Guhlin J."/>
            <person name="Harrop T."/>
            <person name="Goldson S."/>
            <person name="Dearden P."/>
        </authorList>
    </citation>
    <scope>NUCLEOTIDE SEQUENCE</scope>
    <source>
        <strain evidence="4">Irish</strain>
        <tissue evidence="4">Whole body</tissue>
    </source>
</reference>
<evidence type="ECO:0000259" key="3">
    <source>
        <dbReference type="Pfam" id="PF16201"/>
    </source>
</evidence>
<evidence type="ECO:0000313" key="5">
    <source>
        <dbReference type="Proteomes" id="UP001168990"/>
    </source>
</evidence>
<organism evidence="4 5">
    <name type="scientific">Microctonus aethiopoides</name>
    <dbReference type="NCBI Taxonomy" id="144406"/>
    <lineage>
        <taxon>Eukaryota</taxon>
        <taxon>Metazoa</taxon>
        <taxon>Ecdysozoa</taxon>
        <taxon>Arthropoda</taxon>
        <taxon>Hexapoda</taxon>
        <taxon>Insecta</taxon>
        <taxon>Pterygota</taxon>
        <taxon>Neoptera</taxon>
        <taxon>Endopterygota</taxon>
        <taxon>Hymenoptera</taxon>
        <taxon>Apocrita</taxon>
        <taxon>Ichneumonoidea</taxon>
        <taxon>Braconidae</taxon>
        <taxon>Euphorinae</taxon>
        <taxon>Microctonus</taxon>
    </lineage>
</organism>
<comment type="caution">
    <text evidence="4">The sequence shown here is derived from an EMBL/GenBank/DDBJ whole genome shotgun (WGS) entry which is preliminary data.</text>
</comment>
<dbReference type="InterPro" id="IPR032436">
    <property type="entry name" value="URB1_C"/>
</dbReference>
<feature type="compositionally biased region" description="Basic and acidic residues" evidence="1">
    <location>
        <begin position="1"/>
        <end position="16"/>
    </location>
</feature>
<protein>
    <recommendedName>
        <fullName evidence="6">Nucleolar pre-ribosomal-associated protein 1</fullName>
    </recommendedName>
</protein>
<dbReference type="InterPro" id="IPR021714">
    <property type="entry name" value="URB1_N"/>
</dbReference>
<dbReference type="GO" id="GO:0005730">
    <property type="term" value="C:nucleolus"/>
    <property type="evidence" value="ECO:0007669"/>
    <property type="project" value="TreeGrafter"/>
</dbReference>
<feature type="domain" description="URB1 C-terminal" evidence="3">
    <location>
        <begin position="1028"/>
        <end position="1219"/>
    </location>
</feature>
<name>A0AA39C8M6_9HYME</name>
<dbReference type="PANTHER" id="PTHR13500">
    <property type="entry name" value="NUCLEOLAR PRERIBOSOMAL-ASSOCIATED PROTEIN 1"/>
    <property type="match status" value="1"/>
</dbReference>
<dbReference type="Proteomes" id="UP001168990">
    <property type="component" value="Unassembled WGS sequence"/>
</dbReference>
<dbReference type="Pfam" id="PF11707">
    <property type="entry name" value="Npa1"/>
    <property type="match status" value="1"/>
</dbReference>
<proteinExistence type="predicted"/>
<feature type="region of interest" description="Disordered" evidence="1">
    <location>
        <begin position="1"/>
        <end position="69"/>
    </location>
</feature>
<sequence>MQEKISDKYDENKMELDFMNESENVKKKMKRKKNKQSEAPIDKKKVKLENAEDKLSKNPLDNNHENDENISTNELENKITGNYVRKALTKGGGIGIIRKFVAICTSENNQDLAGEYLEAKGSVLEILRLLDESDKKNSANAAIIFSAMQIVIMKIISKYPQYITNAEEACRHFINSHLSSVHSMFSSQSIPQHRKICLRLLTAIVSLGGNLPRELLGHLSFHSQTLDLLSQHIRPSDANNVRTCFIHFIISFLVDGSISVIRALLDKRGMLTSIFPGLIYDKSTIVHLVLTTVKTYVLENNLVSKTTKLQIFSTPVVQSLVNLYNWKGPAKWPGINPKKSKKVTGPVDPEEKRMTTEVVHEFLSLLLTSTRHGIIFNDKSLGTSGRKHNQLANTVLQSLDKPWEHDKPQNTNNPLELMITNEFVFEIAQTIVEKIQRDDLSISKIFFPFKQKYLLHMQRSIDKSMNGWRHNDTISLDKFIEVFQLNLCDLLNLLNRILDLPNKIILSVDKNYLSSWGKIIPKLIDLLLETNEKQEREKNSALTKKILNHLSQLLIKSKANLDDWFKAMEKYLKKYPHNIGIIDAKLFKLFFQGDLSNVKINLIGLLINRNDELISQYTEIVTKINPKLIQLSELIFKIISSNLFYKWDINLMQKIFEQYSNDFVNYFACESTESNSWIDNNLSSSSYFINATFDEKICGKIINKILSSGDKLDQVNINYIKMLRCLVTKSTEIEKKNNSMETMINFIQILIRIGVYALKKNSVNDRERLELVCEYLCEAIDNLKLISNEITLEEVKKNNSWPQFSRFSLKIGLKSSGENEKISSTLIKTLAEICSIAYKNNSDNESVKTTFELITNHSAFMKIMLGKNINIKCELLNLIYVLIRKNYSLMQQTHIPLYLSAYNATLNKCDQIILMILQHYEKQKIKFHDYKPYFWGEAAINYYSVKGEADTALWRQPSTSQIFDLFNIDIVTNTIENFPIDRNLNNDKLANITVNNVYDPAFYLPLMTYLLADNNVVMCNRVTQNGALSLTLAACGSACEDVRIAAFTVLSRFYFHLEATSHKEKLLWIRILDGLKNGLTLPIKETKISCLVSTFLAKASLVSTEPLNPLFSPIQLFFMAKPALDLNMIPEFLTLFHSSDINHKVNRHWILQMIRDGIKSEFDMDLALKCVLFRMLFDFYHSILADSTTQNLILEIVNASVKIPKAQLLLVRGYSLLVWLSNVTIKIINNDRIGIKLILNIIRNLLNNNVKTNDHEHNLFMLLNMMKNLIPKLTRNLDIDILNNYLMTLNDSSKIELFNEVIRKNDIELLINLSNKITEIDVDECNDIINNGCKFINRHELMDVTNKNANKQVNSIQYNLKKLIINWQSHDVEKKEILSYY</sequence>
<evidence type="ECO:0000259" key="2">
    <source>
        <dbReference type="Pfam" id="PF11707"/>
    </source>
</evidence>
<feature type="domain" description="URB1 N-terminal" evidence="2">
    <location>
        <begin position="125"/>
        <end position="429"/>
    </location>
</feature>